<dbReference type="EMBL" id="JAKNCT010000013">
    <property type="protein sequence ID" value="MCG5031742.1"/>
    <property type="molecule type" value="Genomic_DNA"/>
</dbReference>
<dbReference type="SUPFAM" id="SSF46785">
    <property type="entry name" value="Winged helix' DNA-binding domain"/>
    <property type="match status" value="2"/>
</dbReference>
<evidence type="ECO:0000313" key="6">
    <source>
        <dbReference type="EMBL" id="MCG5031742.1"/>
    </source>
</evidence>
<dbReference type="NCBIfam" id="TIGR00281">
    <property type="entry name" value="SMC-Scp complex subunit ScpB"/>
    <property type="match status" value="1"/>
</dbReference>
<dbReference type="PANTHER" id="PTHR34298:SF2">
    <property type="entry name" value="SEGREGATION AND CONDENSATION PROTEIN B"/>
    <property type="match status" value="1"/>
</dbReference>
<organism evidence="6 7">
    <name type="scientific">Mesosutterella porci</name>
    <dbReference type="NCBI Taxonomy" id="2915351"/>
    <lineage>
        <taxon>Bacteria</taxon>
        <taxon>Pseudomonadati</taxon>
        <taxon>Pseudomonadota</taxon>
        <taxon>Betaproteobacteria</taxon>
        <taxon>Burkholderiales</taxon>
        <taxon>Sutterellaceae</taxon>
        <taxon>Mesosutterella</taxon>
    </lineage>
</organism>
<accession>A0ABS9MT72</accession>
<reference evidence="6 7" key="1">
    <citation type="submission" date="2022-02" db="EMBL/GenBank/DDBJ databases">
        <title>Mesosutterella porci, a novel member of the family Sutterellaceae from pig feces.</title>
        <authorList>
            <person name="Wylensek D."/>
            <person name="Clavel T."/>
        </authorList>
    </citation>
    <scope>NUCLEOTIDE SEQUENCE [LARGE SCALE GENOMIC DNA]</scope>
    <source>
        <strain evidence="7">oilRF-744-wt-GAM-9</strain>
    </source>
</reference>
<gene>
    <name evidence="6" type="primary">scpB</name>
    <name evidence="6" type="ORF">MAF45_09865</name>
</gene>
<comment type="caution">
    <text evidence="6">The sequence shown here is derived from an EMBL/GenBank/DDBJ whole genome shotgun (WGS) entry which is preliminary data.</text>
</comment>
<sequence>MQSGLDLGVNSADEGINDPVLVIEGALLTAGRPLKVNDLGRLFARAWPRKQILQWLSQLQSKWEGSAVRLEETAGGWRFVGSRVLQPYLDRLSEEKPPRYSRSFMETLAIIAYRQPVTRGDIEDIRGVSVNSNVMKQLQDRGWIECVGHRETPGRPALWATTRRFLQDFSLKSLSGLPPLDAEDSPQPPESSVQRGTPGQQGEFPDIIGRQPER</sequence>
<dbReference type="InterPro" id="IPR005234">
    <property type="entry name" value="ScpB_csome_segregation"/>
</dbReference>
<evidence type="ECO:0000313" key="7">
    <source>
        <dbReference type="Proteomes" id="UP001297600"/>
    </source>
</evidence>
<dbReference type="InterPro" id="IPR036390">
    <property type="entry name" value="WH_DNA-bd_sf"/>
</dbReference>
<keyword evidence="7" id="KW-1185">Reference proteome</keyword>
<name>A0ABS9MT72_9BURK</name>
<evidence type="ECO:0000256" key="1">
    <source>
        <dbReference type="ARBA" id="ARBA00022490"/>
    </source>
</evidence>
<dbReference type="PANTHER" id="PTHR34298">
    <property type="entry name" value="SEGREGATION AND CONDENSATION PROTEIN B"/>
    <property type="match status" value="1"/>
</dbReference>
<dbReference type="Pfam" id="PF04079">
    <property type="entry name" value="SMC_ScpB"/>
    <property type="match status" value="1"/>
</dbReference>
<keyword evidence="2" id="KW-0132">Cell division</keyword>
<keyword evidence="4" id="KW-0131">Cell cycle</keyword>
<protein>
    <submittedName>
        <fullName evidence="6">SMC-Scp complex subunit ScpB</fullName>
    </submittedName>
</protein>
<evidence type="ECO:0000256" key="5">
    <source>
        <dbReference type="SAM" id="MobiDB-lite"/>
    </source>
</evidence>
<feature type="compositionally biased region" description="Polar residues" evidence="5">
    <location>
        <begin position="190"/>
        <end position="200"/>
    </location>
</feature>
<dbReference type="InterPro" id="IPR036388">
    <property type="entry name" value="WH-like_DNA-bd_sf"/>
</dbReference>
<keyword evidence="1" id="KW-0963">Cytoplasm</keyword>
<dbReference type="RefSeq" id="WP_237980228.1">
    <property type="nucleotide sequence ID" value="NZ_JAKNCT010000013.1"/>
</dbReference>
<evidence type="ECO:0000256" key="2">
    <source>
        <dbReference type="ARBA" id="ARBA00022618"/>
    </source>
</evidence>
<keyword evidence="3" id="KW-0159">Chromosome partition</keyword>
<proteinExistence type="predicted"/>
<evidence type="ECO:0000256" key="4">
    <source>
        <dbReference type="ARBA" id="ARBA00023306"/>
    </source>
</evidence>
<dbReference type="Proteomes" id="UP001297600">
    <property type="component" value="Unassembled WGS sequence"/>
</dbReference>
<dbReference type="Gene3D" id="1.10.10.10">
    <property type="entry name" value="Winged helix-like DNA-binding domain superfamily/Winged helix DNA-binding domain"/>
    <property type="match status" value="2"/>
</dbReference>
<feature type="region of interest" description="Disordered" evidence="5">
    <location>
        <begin position="176"/>
        <end position="214"/>
    </location>
</feature>
<evidence type="ECO:0000256" key="3">
    <source>
        <dbReference type="ARBA" id="ARBA00022829"/>
    </source>
</evidence>